<accession>A0A162EE83</accession>
<dbReference type="OrthoDB" id="6359149at2759"/>
<dbReference type="PANTHER" id="PTHR34153:SF2">
    <property type="entry name" value="SI:CH211-262H13.3-RELATED"/>
    <property type="match status" value="1"/>
</dbReference>
<gene>
    <name evidence="2" type="ORF">APZ42_025977</name>
</gene>
<dbReference type="EMBL" id="LRGB01002001">
    <property type="protein sequence ID" value="KZS09730.1"/>
    <property type="molecule type" value="Genomic_DNA"/>
</dbReference>
<evidence type="ECO:0000256" key="1">
    <source>
        <dbReference type="SAM" id="MobiDB-lite"/>
    </source>
</evidence>
<feature type="region of interest" description="Disordered" evidence="1">
    <location>
        <begin position="96"/>
        <end position="154"/>
    </location>
</feature>
<reference evidence="2 3" key="1">
    <citation type="submission" date="2016-03" db="EMBL/GenBank/DDBJ databases">
        <title>EvidentialGene: Evidence-directed Construction of Genes on Genomes.</title>
        <authorList>
            <person name="Gilbert D.G."/>
            <person name="Choi J.-H."/>
            <person name="Mockaitis K."/>
            <person name="Colbourne J."/>
            <person name="Pfrender M."/>
        </authorList>
    </citation>
    <scope>NUCLEOTIDE SEQUENCE [LARGE SCALE GENOMIC DNA]</scope>
    <source>
        <strain evidence="2 3">Xinb3</strain>
        <tissue evidence="2">Complete organism</tissue>
    </source>
</reference>
<keyword evidence="3" id="KW-1185">Reference proteome</keyword>
<dbReference type="PANTHER" id="PTHR34153">
    <property type="entry name" value="SI:CH211-262H13.3-RELATED-RELATED"/>
    <property type="match status" value="1"/>
</dbReference>
<proteinExistence type="predicted"/>
<evidence type="ECO:0000313" key="3">
    <source>
        <dbReference type="Proteomes" id="UP000076858"/>
    </source>
</evidence>
<organism evidence="2 3">
    <name type="scientific">Daphnia magna</name>
    <dbReference type="NCBI Taxonomy" id="35525"/>
    <lineage>
        <taxon>Eukaryota</taxon>
        <taxon>Metazoa</taxon>
        <taxon>Ecdysozoa</taxon>
        <taxon>Arthropoda</taxon>
        <taxon>Crustacea</taxon>
        <taxon>Branchiopoda</taxon>
        <taxon>Diplostraca</taxon>
        <taxon>Cladocera</taxon>
        <taxon>Anomopoda</taxon>
        <taxon>Daphniidae</taxon>
        <taxon>Daphnia</taxon>
    </lineage>
</organism>
<comment type="caution">
    <text evidence="2">The sequence shown here is derived from an EMBL/GenBank/DDBJ whole genome shotgun (WGS) entry which is preliminary data.</text>
</comment>
<dbReference type="AlphaFoldDB" id="A0A162EE83"/>
<protein>
    <submittedName>
        <fullName evidence="2">Uncharacterized protein</fullName>
    </submittedName>
</protein>
<evidence type="ECO:0000313" key="2">
    <source>
        <dbReference type="EMBL" id="KZS09730.1"/>
    </source>
</evidence>
<sequence>MFIIAKYWMGAEKNYCEPEVVPQSWYCAVSQKCWWPPTSISNATVKKLIIKSAKYDESTWTSYDAECIATFKTYGAAMKEIGNAILGKEIVSQKSSTDVDGTKRATSSDSGEQQLSNNKTRERKQQTKAQSFGSGSSSSEIELEDAIGPHRTQRSRVIEMSSTNFGSSAITTSNGPTHSAEMVGLPQVPSSLGRQSLLTYEKESEPVASTSRHRATLSVNASNVDWNMEDALADHSSHSNRCDVRVNNRNVVEKSQSAPTTVYAKKSEVQHDLSIAHPEKIIPRLDSLIRSVEILKGNQRDIMSLLTVLLQNMTSPQENLADTINEHNFPLQTTADVSKFNRTLKDKSYIEKMVIFVSGIGGTANNIVGRVMKTLMTYRLGSQYCFADANEDKHAFKMLPMCQVIIDGIKQVHPSLLDKHTIKGKISTWLRHCSRNAAKENARENDDERDEE</sequence>
<name>A0A162EE83_9CRUS</name>
<feature type="compositionally biased region" description="Polar residues" evidence="1">
    <location>
        <begin position="96"/>
        <end position="118"/>
    </location>
</feature>
<dbReference type="Proteomes" id="UP000076858">
    <property type="component" value="Unassembled WGS sequence"/>
</dbReference>